<evidence type="ECO:0000259" key="2">
    <source>
        <dbReference type="Pfam" id="PF01551"/>
    </source>
</evidence>
<evidence type="ECO:0000313" key="3">
    <source>
        <dbReference type="EMBL" id="SVA21872.1"/>
    </source>
</evidence>
<dbReference type="GO" id="GO:0004222">
    <property type="term" value="F:metalloendopeptidase activity"/>
    <property type="evidence" value="ECO:0007669"/>
    <property type="project" value="TreeGrafter"/>
</dbReference>
<name>A0A381U0V3_9ZZZZ</name>
<dbReference type="EMBL" id="UINC01005524">
    <property type="protein sequence ID" value="SVA21872.1"/>
    <property type="molecule type" value="Genomic_DNA"/>
</dbReference>
<feature type="transmembrane region" description="Helical" evidence="1">
    <location>
        <begin position="27"/>
        <end position="49"/>
    </location>
</feature>
<dbReference type="FunFam" id="2.70.70.10:FF:000006">
    <property type="entry name" value="M23 family peptidase"/>
    <property type="match status" value="1"/>
</dbReference>
<evidence type="ECO:0000256" key="1">
    <source>
        <dbReference type="SAM" id="Phobius"/>
    </source>
</evidence>
<dbReference type="InterPro" id="IPR050570">
    <property type="entry name" value="Cell_wall_metabolism_enzyme"/>
</dbReference>
<proteinExistence type="predicted"/>
<dbReference type="InterPro" id="IPR011055">
    <property type="entry name" value="Dup_hybrid_motif"/>
</dbReference>
<feature type="non-terminal residue" evidence="3">
    <location>
        <position position="1"/>
    </location>
</feature>
<dbReference type="PANTHER" id="PTHR21666:SF270">
    <property type="entry name" value="MUREIN HYDROLASE ACTIVATOR ENVC"/>
    <property type="match status" value="1"/>
</dbReference>
<organism evidence="3">
    <name type="scientific">marine metagenome</name>
    <dbReference type="NCBI Taxonomy" id="408172"/>
    <lineage>
        <taxon>unclassified sequences</taxon>
        <taxon>metagenomes</taxon>
        <taxon>ecological metagenomes</taxon>
    </lineage>
</organism>
<accession>A0A381U0V3</accession>
<dbReference type="SUPFAM" id="SSF51261">
    <property type="entry name" value="Duplicated hybrid motif"/>
    <property type="match status" value="1"/>
</dbReference>
<keyword evidence="1" id="KW-0472">Membrane</keyword>
<dbReference type="AlphaFoldDB" id="A0A381U0V3"/>
<reference evidence="3" key="1">
    <citation type="submission" date="2018-05" db="EMBL/GenBank/DDBJ databases">
        <authorList>
            <person name="Lanie J.A."/>
            <person name="Ng W.-L."/>
            <person name="Kazmierczak K.M."/>
            <person name="Andrzejewski T.M."/>
            <person name="Davidsen T.M."/>
            <person name="Wayne K.J."/>
            <person name="Tettelin H."/>
            <person name="Glass J.I."/>
            <person name="Rusch D."/>
            <person name="Podicherti R."/>
            <person name="Tsui H.-C.T."/>
            <person name="Winkler M.E."/>
        </authorList>
    </citation>
    <scope>NUCLEOTIDE SEQUENCE</scope>
</reference>
<keyword evidence="1" id="KW-0812">Transmembrane</keyword>
<protein>
    <recommendedName>
        <fullName evidence="2">M23ase beta-sheet core domain-containing protein</fullName>
    </recommendedName>
</protein>
<dbReference type="InterPro" id="IPR016047">
    <property type="entry name" value="M23ase_b-sheet_dom"/>
</dbReference>
<dbReference type="Pfam" id="PF01551">
    <property type="entry name" value="Peptidase_M23"/>
    <property type="match status" value="1"/>
</dbReference>
<keyword evidence="1" id="KW-1133">Transmembrane helix</keyword>
<gene>
    <name evidence="3" type="ORF">METZ01_LOCUS74726</name>
</gene>
<feature type="domain" description="M23ase beta-sheet core" evidence="2">
    <location>
        <begin position="208"/>
        <end position="302"/>
    </location>
</feature>
<sequence length="309" mass="34509">VQKDEFTVVIFPGAKGSPKKFYLQKKFAKLAFAITGVLILAFLGSSVYFTKQYLKLQGNEIELAKIRKESNIRKIQVEKFSHQVKNFETEMARLERFEKKLRVITALENSPKSVEKNWGVGGPYGLATSSFNTAMGRGAASMIERLSNGLDHLDKQAKIQSISFQELDNFFKNQKSLLSSTPSIWPTRGWVTSGFGFRKSPFTGLREKHEGWDIAARSGSPVRATADGEVVVEGREYGYGNMVEINHGYGVVTRYGHNSKHFVKVGDHVKRGQVISLVGNTGRSTGPHLHYEVLLHGIPVSPKNYILDD</sequence>
<dbReference type="Gene3D" id="2.70.70.10">
    <property type="entry name" value="Glucose Permease (Domain IIA)"/>
    <property type="match status" value="1"/>
</dbReference>
<dbReference type="CDD" id="cd12797">
    <property type="entry name" value="M23_peptidase"/>
    <property type="match status" value="1"/>
</dbReference>
<dbReference type="PANTHER" id="PTHR21666">
    <property type="entry name" value="PEPTIDASE-RELATED"/>
    <property type="match status" value="1"/>
</dbReference>